<gene>
    <name evidence="2" type="ORF">HETIRDRAFT_430348</name>
</gene>
<dbReference type="EMBL" id="KI925465">
    <property type="protein sequence ID" value="ETW75854.1"/>
    <property type="molecule type" value="Genomic_DNA"/>
</dbReference>
<dbReference type="InParanoid" id="W4JQW5"/>
<proteinExistence type="predicted"/>
<evidence type="ECO:0000313" key="2">
    <source>
        <dbReference type="EMBL" id="ETW75854.1"/>
    </source>
</evidence>
<organism evidence="2 3">
    <name type="scientific">Heterobasidion irregulare (strain TC 32-1)</name>
    <dbReference type="NCBI Taxonomy" id="747525"/>
    <lineage>
        <taxon>Eukaryota</taxon>
        <taxon>Fungi</taxon>
        <taxon>Dikarya</taxon>
        <taxon>Basidiomycota</taxon>
        <taxon>Agaricomycotina</taxon>
        <taxon>Agaricomycetes</taxon>
        <taxon>Russulales</taxon>
        <taxon>Bondarzewiaceae</taxon>
        <taxon>Heterobasidion</taxon>
        <taxon>Heterobasidion annosum species complex</taxon>
    </lineage>
</organism>
<feature type="region of interest" description="Disordered" evidence="1">
    <location>
        <begin position="113"/>
        <end position="135"/>
    </location>
</feature>
<feature type="region of interest" description="Disordered" evidence="1">
    <location>
        <begin position="1"/>
        <end position="55"/>
    </location>
</feature>
<dbReference type="eggNOG" id="ENOG502RBU8">
    <property type="taxonomic scope" value="Eukaryota"/>
</dbReference>
<feature type="compositionally biased region" description="Basic and acidic residues" evidence="1">
    <location>
        <begin position="13"/>
        <end position="23"/>
    </location>
</feature>
<reference evidence="2 3" key="1">
    <citation type="journal article" date="2012" name="New Phytol.">
        <title>Insight into trade-off between wood decay and parasitism from the genome of a fungal forest pathogen.</title>
        <authorList>
            <person name="Olson A."/>
            <person name="Aerts A."/>
            <person name="Asiegbu F."/>
            <person name="Belbahri L."/>
            <person name="Bouzid O."/>
            <person name="Broberg A."/>
            <person name="Canback B."/>
            <person name="Coutinho P.M."/>
            <person name="Cullen D."/>
            <person name="Dalman K."/>
            <person name="Deflorio G."/>
            <person name="van Diepen L.T."/>
            <person name="Dunand C."/>
            <person name="Duplessis S."/>
            <person name="Durling M."/>
            <person name="Gonthier P."/>
            <person name="Grimwood J."/>
            <person name="Fossdal C.G."/>
            <person name="Hansson D."/>
            <person name="Henrissat B."/>
            <person name="Hietala A."/>
            <person name="Himmelstrand K."/>
            <person name="Hoffmeister D."/>
            <person name="Hogberg N."/>
            <person name="James T.Y."/>
            <person name="Karlsson M."/>
            <person name="Kohler A."/>
            <person name="Kues U."/>
            <person name="Lee Y.H."/>
            <person name="Lin Y.C."/>
            <person name="Lind M."/>
            <person name="Lindquist E."/>
            <person name="Lombard V."/>
            <person name="Lucas S."/>
            <person name="Lunden K."/>
            <person name="Morin E."/>
            <person name="Murat C."/>
            <person name="Park J."/>
            <person name="Raffaello T."/>
            <person name="Rouze P."/>
            <person name="Salamov A."/>
            <person name="Schmutz J."/>
            <person name="Solheim H."/>
            <person name="Stahlberg J."/>
            <person name="Velez H."/>
            <person name="de Vries R.P."/>
            <person name="Wiebenga A."/>
            <person name="Woodward S."/>
            <person name="Yakovlev I."/>
            <person name="Garbelotto M."/>
            <person name="Martin F."/>
            <person name="Grigoriev I.V."/>
            <person name="Stenlid J."/>
        </authorList>
    </citation>
    <scope>NUCLEOTIDE SEQUENCE [LARGE SCALE GENOMIC DNA]</scope>
    <source>
        <strain evidence="2 3">TC 32-1</strain>
    </source>
</reference>
<protein>
    <submittedName>
        <fullName evidence="2">Uncharacterized protein</fullName>
    </submittedName>
</protein>
<dbReference type="OrthoDB" id="3247268at2759"/>
<accession>W4JQW5</accession>
<sequence length="135" mass="14626">MSDPSRASVPPEDWDRSETDMQRTRSSHIVFPSHGSEASNGGALHEGARGGGKRTLSELLKLHAEKGTDVNFSPEEAARVADVLNQWINSESSPYEGDDDFFAHTQDDLSITRRSSALDASGRPRGQSESVIGKS</sequence>
<dbReference type="RefSeq" id="XP_009552096.1">
    <property type="nucleotide sequence ID" value="XM_009553801.1"/>
</dbReference>
<evidence type="ECO:0000313" key="3">
    <source>
        <dbReference type="Proteomes" id="UP000030671"/>
    </source>
</evidence>
<evidence type="ECO:0000256" key="1">
    <source>
        <dbReference type="SAM" id="MobiDB-lite"/>
    </source>
</evidence>
<keyword evidence="3" id="KW-1185">Reference proteome</keyword>
<dbReference type="HOGENOM" id="CLU_116380_0_0_1"/>
<dbReference type="Proteomes" id="UP000030671">
    <property type="component" value="Unassembled WGS sequence"/>
</dbReference>
<dbReference type="AlphaFoldDB" id="W4JQW5"/>
<dbReference type="GeneID" id="20674440"/>
<dbReference type="KEGG" id="hir:HETIRDRAFT_430348"/>
<dbReference type="STRING" id="747525.W4JQW5"/>
<name>W4JQW5_HETIT</name>